<name>A0A6J1BKC3_9ROSI</name>
<dbReference type="GeneID" id="110428503"/>
<feature type="chain" id="PRO_5026962172" evidence="1">
    <location>
        <begin position="22"/>
        <end position="120"/>
    </location>
</feature>
<accession>A0A6J1BKC3</accession>
<dbReference type="RefSeq" id="XP_021300017.1">
    <property type="nucleotide sequence ID" value="XM_021444342.1"/>
</dbReference>
<evidence type="ECO:0000313" key="2">
    <source>
        <dbReference type="Proteomes" id="UP000504621"/>
    </source>
</evidence>
<evidence type="ECO:0000256" key="1">
    <source>
        <dbReference type="SAM" id="SignalP"/>
    </source>
</evidence>
<reference evidence="3" key="1">
    <citation type="submission" date="2025-08" db="UniProtKB">
        <authorList>
            <consortium name="RefSeq"/>
        </authorList>
    </citation>
    <scope>IDENTIFICATION</scope>
    <source>
        <tissue evidence="3">Leaf</tissue>
    </source>
</reference>
<protein>
    <submittedName>
        <fullName evidence="3">Uncharacterized protein LOC110428503 isoform X1</fullName>
    </submittedName>
</protein>
<keyword evidence="2" id="KW-1185">Reference proteome</keyword>
<proteinExistence type="predicted"/>
<feature type="signal peptide" evidence="1">
    <location>
        <begin position="1"/>
        <end position="21"/>
    </location>
</feature>
<dbReference type="Proteomes" id="UP000504621">
    <property type="component" value="Unplaced"/>
</dbReference>
<dbReference type="AlphaFoldDB" id="A0A6J1BKC3"/>
<gene>
    <name evidence="3" type="primary">LOC110428503</name>
</gene>
<evidence type="ECO:0000313" key="3">
    <source>
        <dbReference type="RefSeq" id="XP_021300017.1"/>
    </source>
</evidence>
<sequence>MRPPHFILLCLLTAVLYLLSPYNEFPNLASSPSSIFLTGRRSLRGLKMPLPDHQNRWRLTWLYNQQRQIPWRSDIQGAIAMTIWRTSFTTLTTMESQLIQPQPQNILSHNLMPLLCQINR</sequence>
<keyword evidence="1" id="KW-0732">Signal</keyword>
<organism evidence="2 3">
    <name type="scientific">Herrania umbratica</name>
    <dbReference type="NCBI Taxonomy" id="108875"/>
    <lineage>
        <taxon>Eukaryota</taxon>
        <taxon>Viridiplantae</taxon>
        <taxon>Streptophyta</taxon>
        <taxon>Embryophyta</taxon>
        <taxon>Tracheophyta</taxon>
        <taxon>Spermatophyta</taxon>
        <taxon>Magnoliopsida</taxon>
        <taxon>eudicotyledons</taxon>
        <taxon>Gunneridae</taxon>
        <taxon>Pentapetalae</taxon>
        <taxon>rosids</taxon>
        <taxon>malvids</taxon>
        <taxon>Malvales</taxon>
        <taxon>Malvaceae</taxon>
        <taxon>Byttnerioideae</taxon>
        <taxon>Herrania</taxon>
    </lineage>
</organism>
<dbReference type="OrthoDB" id="10299677at2759"/>